<keyword evidence="2" id="KW-1185">Reference proteome</keyword>
<protein>
    <submittedName>
        <fullName evidence="1">Uncharacterized protein</fullName>
    </submittedName>
</protein>
<organism evidence="1 2">
    <name type="scientific">Nonomuraea wenchangensis</name>
    <dbReference type="NCBI Taxonomy" id="568860"/>
    <lineage>
        <taxon>Bacteria</taxon>
        <taxon>Bacillati</taxon>
        <taxon>Actinomycetota</taxon>
        <taxon>Actinomycetes</taxon>
        <taxon>Streptosporangiales</taxon>
        <taxon>Streptosporangiaceae</taxon>
        <taxon>Nonomuraea</taxon>
    </lineage>
</organism>
<dbReference type="AlphaFoldDB" id="A0A1I0CEQ8"/>
<dbReference type="EMBL" id="FOHX01000002">
    <property type="protein sequence ID" value="SET18063.1"/>
    <property type="molecule type" value="Genomic_DNA"/>
</dbReference>
<evidence type="ECO:0000313" key="1">
    <source>
        <dbReference type="EMBL" id="SET18063.1"/>
    </source>
</evidence>
<dbReference type="Proteomes" id="UP000199361">
    <property type="component" value="Unassembled WGS sequence"/>
</dbReference>
<reference evidence="1 2" key="1">
    <citation type="submission" date="2016-10" db="EMBL/GenBank/DDBJ databases">
        <authorList>
            <person name="de Groot N.N."/>
        </authorList>
    </citation>
    <scope>NUCLEOTIDE SEQUENCE [LARGE SCALE GENOMIC DNA]</scope>
    <source>
        <strain evidence="1 2">CGMCC 4.5598</strain>
    </source>
</reference>
<evidence type="ECO:0000313" key="2">
    <source>
        <dbReference type="Proteomes" id="UP000199361"/>
    </source>
</evidence>
<gene>
    <name evidence="1" type="ORF">SAMN05421811_102290</name>
</gene>
<accession>A0A1I0CEQ8</accession>
<name>A0A1I0CEQ8_9ACTN</name>
<proteinExistence type="predicted"/>
<sequence>MLGQLGLVFGEGVAGLTARSDGFLYRLDEIRYKLRGGTVVGFAIYGWRLAHFRHLTSYEKFLTAFGSPDQTRKDTEGGKFMGYTAYYWGARKQVQWDDWDRRIILINLGDFEGNTGP</sequence>